<evidence type="ECO:0000256" key="2">
    <source>
        <dbReference type="ARBA" id="ARBA00022857"/>
    </source>
</evidence>
<dbReference type="Gene3D" id="3.40.50.720">
    <property type="entry name" value="NAD(P)-binding Rossmann-like Domain"/>
    <property type="match status" value="1"/>
</dbReference>
<sequence length="289" mass="31091">MSERQKLESPGGSTDIHQQLYTKISSKPTNQIPVVAYAQLAMSTTYLITGANRGLGRGLTEAYLARPKSTVVAAVRDTESSSTIALQNLSKGDGSNLIIVKIDSSSETDAQQAASLLQSKYNITSLDVVIANAGISKIWPAVHEAKLEDIREHFEINVLGVVTLFKAVRSLLLNSTNTPKFITLGSNAGSIGDMEQVPVPNAAYGTSKAALHWISKKIHQENPELVAFPVHPGFVQTEMGNTGAQAFGLEKAFITVEESVSGLVNVIDNATREKSSGKFLFWDGTESTW</sequence>
<dbReference type="InterPro" id="IPR002347">
    <property type="entry name" value="SDR_fam"/>
</dbReference>
<keyword evidence="2" id="KW-0521">NADP</keyword>
<reference evidence="3 4" key="1">
    <citation type="submission" date="2022-12" db="EMBL/GenBank/DDBJ databases">
        <title>Genomic features and morphological characterization of a novel Knufia sp. strain isolated from spacecraft assembly facility.</title>
        <authorList>
            <person name="Teixeira M."/>
            <person name="Chander A.M."/>
            <person name="Stajich J.E."/>
            <person name="Venkateswaran K."/>
        </authorList>
    </citation>
    <scope>NUCLEOTIDE SEQUENCE [LARGE SCALE GENOMIC DNA]</scope>
    <source>
        <strain evidence="3 4">FJI-L2-BK-P2</strain>
    </source>
</reference>
<evidence type="ECO:0000313" key="3">
    <source>
        <dbReference type="EMBL" id="KAK5957626.1"/>
    </source>
</evidence>
<dbReference type="PRINTS" id="PR00081">
    <property type="entry name" value="GDHRDH"/>
</dbReference>
<dbReference type="Pfam" id="PF00106">
    <property type="entry name" value="adh_short"/>
    <property type="match status" value="1"/>
</dbReference>
<dbReference type="PANTHER" id="PTHR43544:SF26">
    <property type="entry name" value="SHORT CHAIN DEHYDROGENASE_REDUCTASE FAMILY OXIDOREDUCTASE (JCVI)"/>
    <property type="match status" value="1"/>
</dbReference>
<dbReference type="InterPro" id="IPR036291">
    <property type="entry name" value="NAD(P)-bd_dom_sf"/>
</dbReference>
<dbReference type="Proteomes" id="UP001316803">
    <property type="component" value="Unassembled WGS sequence"/>
</dbReference>
<evidence type="ECO:0000313" key="4">
    <source>
        <dbReference type="Proteomes" id="UP001316803"/>
    </source>
</evidence>
<protein>
    <submittedName>
        <fullName evidence="3">Uncharacterized protein</fullName>
    </submittedName>
</protein>
<dbReference type="InterPro" id="IPR051468">
    <property type="entry name" value="Fungal_SecMetab_SDRs"/>
</dbReference>
<dbReference type="SUPFAM" id="SSF51735">
    <property type="entry name" value="NAD(P)-binding Rossmann-fold domains"/>
    <property type="match status" value="1"/>
</dbReference>
<gene>
    <name evidence="3" type="ORF">OHC33_000813</name>
</gene>
<organism evidence="3 4">
    <name type="scientific">Knufia fluminis</name>
    <dbReference type="NCBI Taxonomy" id="191047"/>
    <lineage>
        <taxon>Eukaryota</taxon>
        <taxon>Fungi</taxon>
        <taxon>Dikarya</taxon>
        <taxon>Ascomycota</taxon>
        <taxon>Pezizomycotina</taxon>
        <taxon>Eurotiomycetes</taxon>
        <taxon>Chaetothyriomycetidae</taxon>
        <taxon>Chaetothyriales</taxon>
        <taxon>Trichomeriaceae</taxon>
        <taxon>Knufia</taxon>
    </lineage>
</organism>
<proteinExistence type="inferred from homology"/>
<comment type="similarity">
    <text evidence="1">Belongs to the short-chain dehydrogenases/reductases (SDR) family.</text>
</comment>
<dbReference type="PROSITE" id="PS00061">
    <property type="entry name" value="ADH_SHORT"/>
    <property type="match status" value="1"/>
</dbReference>
<dbReference type="AlphaFoldDB" id="A0AAN8FFL0"/>
<dbReference type="PANTHER" id="PTHR43544">
    <property type="entry name" value="SHORT-CHAIN DEHYDROGENASE/REDUCTASE"/>
    <property type="match status" value="1"/>
</dbReference>
<comment type="caution">
    <text evidence="3">The sequence shown here is derived from an EMBL/GenBank/DDBJ whole genome shotgun (WGS) entry which is preliminary data.</text>
</comment>
<accession>A0AAN8FFL0</accession>
<keyword evidence="4" id="KW-1185">Reference proteome</keyword>
<dbReference type="CDD" id="cd05325">
    <property type="entry name" value="carb_red_sniffer_like_SDR_c"/>
    <property type="match status" value="1"/>
</dbReference>
<name>A0AAN8FFL0_9EURO</name>
<evidence type="ECO:0000256" key="1">
    <source>
        <dbReference type="ARBA" id="ARBA00006484"/>
    </source>
</evidence>
<dbReference type="EMBL" id="JAKLMC020000002">
    <property type="protein sequence ID" value="KAK5957626.1"/>
    <property type="molecule type" value="Genomic_DNA"/>
</dbReference>
<dbReference type="GO" id="GO:0005737">
    <property type="term" value="C:cytoplasm"/>
    <property type="evidence" value="ECO:0007669"/>
    <property type="project" value="TreeGrafter"/>
</dbReference>
<dbReference type="GO" id="GO:0016491">
    <property type="term" value="F:oxidoreductase activity"/>
    <property type="evidence" value="ECO:0007669"/>
    <property type="project" value="TreeGrafter"/>
</dbReference>
<dbReference type="InterPro" id="IPR020904">
    <property type="entry name" value="Sc_DH/Rdtase_CS"/>
</dbReference>